<comment type="subcellular location">
    <subcellularLocation>
        <location evidence="1">Nucleus</location>
    </subcellularLocation>
</comment>
<dbReference type="Pfam" id="PF00172">
    <property type="entry name" value="Zn_clus"/>
    <property type="match status" value="1"/>
</dbReference>
<dbReference type="PROSITE" id="PS50048">
    <property type="entry name" value="ZN2_CY6_FUNGAL_2"/>
    <property type="match status" value="1"/>
</dbReference>
<dbReference type="GO" id="GO:0008270">
    <property type="term" value="F:zinc ion binding"/>
    <property type="evidence" value="ECO:0007669"/>
    <property type="project" value="InterPro"/>
</dbReference>
<feature type="domain" description="Zn(2)-C6 fungal-type" evidence="4">
    <location>
        <begin position="25"/>
        <end position="55"/>
    </location>
</feature>
<dbReference type="InterPro" id="IPR001138">
    <property type="entry name" value="Zn2Cys6_DnaBD"/>
</dbReference>
<dbReference type="EMBL" id="JABELV010000059">
    <property type="protein sequence ID" value="KAG7544318.1"/>
    <property type="molecule type" value="Genomic_DNA"/>
</dbReference>
<dbReference type="InterPro" id="IPR021858">
    <property type="entry name" value="Fun_TF"/>
</dbReference>
<dbReference type="GO" id="GO:0005634">
    <property type="term" value="C:nucleus"/>
    <property type="evidence" value="ECO:0007669"/>
    <property type="project" value="UniProtKB-SubCell"/>
</dbReference>
<dbReference type="PANTHER" id="PTHR37534">
    <property type="entry name" value="TRANSCRIPTIONAL ACTIVATOR PROTEIN UGA3"/>
    <property type="match status" value="1"/>
</dbReference>
<dbReference type="InterPro" id="IPR036864">
    <property type="entry name" value="Zn2-C6_fun-type_DNA-bd_sf"/>
</dbReference>
<keyword evidence="2" id="KW-0539">Nucleus</keyword>
<feature type="region of interest" description="Disordered" evidence="3">
    <location>
        <begin position="1"/>
        <end position="23"/>
    </location>
</feature>
<feature type="region of interest" description="Disordered" evidence="3">
    <location>
        <begin position="65"/>
        <end position="91"/>
    </location>
</feature>
<comment type="caution">
    <text evidence="5">The sequence shown here is derived from an EMBL/GenBank/DDBJ whole genome shotgun (WGS) entry which is preliminary data.</text>
</comment>
<dbReference type="GO" id="GO:0000981">
    <property type="term" value="F:DNA-binding transcription factor activity, RNA polymerase II-specific"/>
    <property type="evidence" value="ECO:0007669"/>
    <property type="project" value="InterPro"/>
</dbReference>
<dbReference type="SMART" id="SM00066">
    <property type="entry name" value="GAL4"/>
    <property type="match status" value="1"/>
</dbReference>
<dbReference type="OrthoDB" id="5419315at2759"/>
<organism evidence="5 6">
    <name type="scientific">Filobasidium floriforme</name>
    <dbReference type="NCBI Taxonomy" id="5210"/>
    <lineage>
        <taxon>Eukaryota</taxon>
        <taxon>Fungi</taxon>
        <taxon>Dikarya</taxon>
        <taxon>Basidiomycota</taxon>
        <taxon>Agaricomycotina</taxon>
        <taxon>Tremellomycetes</taxon>
        <taxon>Filobasidiales</taxon>
        <taxon>Filobasidiaceae</taxon>
        <taxon>Filobasidium</taxon>
    </lineage>
</organism>
<sequence>MPPIKTTSRAGEPATNRRPGRTRTGCLTCRTRRVKCDEGRPSCDRCERYGAECKYAPRVTLDQVVKRVNGKKAPKSEGSSTSSKQQDHRATLLPDEVFVDRVLILQDETIASGSGPRRSNEERNHMLFGVRYLCRSDEEEAYNPIDLTTRGNPLSGMHGNLLKDALAALGTIRKAIDQGTQKEERNRLERMSANYRRSASSGLRKVAVDKLKDDEEEGEEPGHAWDMMLVTGISLMAADSVGMHPGWREPWQILVKAVRARHKQNPDSLHQTARSAYWMEILVILDCFASIIVGCKPVINNLYSTGSTRHYLPPSRIDNSLIEILTESAGLIAEKIRLDDEYGPVDLTQYEIMSLMDDNGERTLFGNSPQRQQRRALGFQFKATHQRMVDWKRDERNLQLLTSEARNKSLALWNTCWLYYLSEVYLEDTAKPEIQEAAIQVLAHCEQSDSEDIFLGWPLVLASSILSDTQSRVRALVVLAKRFHPKMTVLIKEIWERYDATSERSLVRTMRELGGVVLLS</sequence>
<protein>
    <recommendedName>
        <fullName evidence="4">Zn(2)-C6 fungal-type domain-containing protein</fullName>
    </recommendedName>
</protein>
<evidence type="ECO:0000259" key="4">
    <source>
        <dbReference type="PROSITE" id="PS50048"/>
    </source>
</evidence>
<evidence type="ECO:0000256" key="2">
    <source>
        <dbReference type="ARBA" id="ARBA00023242"/>
    </source>
</evidence>
<evidence type="ECO:0000256" key="1">
    <source>
        <dbReference type="ARBA" id="ARBA00004123"/>
    </source>
</evidence>
<keyword evidence="6" id="KW-1185">Reference proteome</keyword>
<dbReference type="Proteomes" id="UP000812966">
    <property type="component" value="Unassembled WGS sequence"/>
</dbReference>
<name>A0A8K0JRB7_9TREE</name>
<dbReference type="SUPFAM" id="SSF57701">
    <property type="entry name" value="Zn2/Cys6 DNA-binding domain"/>
    <property type="match status" value="1"/>
</dbReference>
<accession>A0A8K0JRB7</accession>
<reference evidence="5" key="1">
    <citation type="submission" date="2020-04" db="EMBL/GenBank/DDBJ databases">
        <title>Analysis of mating type loci in Filobasidium floriforme.</title>
        <authorList>
            <person name="Nowrousian M."/>
        </authorList>
    </citation>
    <scope>NUCLEOTIDE SEQUENCE</scope>
    <source>
        <strain evidence="5">CBS 6242</strain>
    </source>
</reference>
<dbReference type="AlphaFoldDB" id="A0A8K0JRB7"/>
<dbReference type="PANTHER" id="PTHR37534:SF20">
    <property type="entry name" value="PRO1A C6 ZINK-FINGER PROTEIN"/>
    <property type="match status" value="1"/>
</dbReference>
<proteinExistence type="predicted"/>
<gene>
    <name evidence="5" type="ORF">FFLO_03279</name>
</gene>
<dbReference type="CDD" id="cd00067">
    <property type="entry name" value="GAL4"/>
    <property type="match status" value="1"/>
</dbReference>
<evidence type="ECO:0000313" key="5">
    <source>
        <dbReference type="EMBL" id="KAG7544318.1"/>
    </source>
</evidence>
<dbReference type="PROSITE" id="PS00463">
    <property type="entry name" value="ZN2_CY6_FUNGAL_1"/>
    <property type="match status" value="1"/>
</dbReference>
<dbReference type="Gene3D" id="4.10.240.10">
    <property type="entry name" value="Zn(2)-C6 fungal-type DNA-binding domain"/>
    <property type="match status" value="1"/>
</dbReference>
<evidence type="ECO:0000256" key="3">
    <source>
        <dbReference type="SAM" id="MobiDB-lite"/>
    </source>
</evidence>
<dbReference type="Pfam" id="PF11951">
    <property type="entry name" value="Fungal_trans_2"/>
    <property type="match status" value="1"/>
</dbReference>
<evidence type="ECO:0000313" key="6">
    <source>
        <dbReference type="Proteomes" id="UP000812966"/>
    </source>
</evidence>